<evidence type="ECO:0000259" key="1">
    <source>
        <dbReference type="Pfam" id="PF01381"/>
    </source>
</evidence>
<dbReference type="AlphaFoldDB" id="A0A178XWQ1"/>
<keyword evidence="3" id="KW-1185">Reference proteome</keyword>
<dbReference type="STRING" id="36856.ATB98_02925"/>
<dbReference type="EMBL" id="LNQB01000092">
    <property type="protein sequence ID" value="OAP39262.1"/>
    <property type="molecule type" value="Genomic_DNA"/>
</dbReference>
<dbReference type="Proteomes" id="UP000078507">
    <property type="component" value="Unassembled WGS sequence"/>
</dbReference>
<gene>
    <name evidence="2" type="ORF">ATB98_02925</name>
</gene>
<dbReference type="Pfam" id="PF01381">
    <property type="entry name" value="HTH_3"/>
    <property type="match status" value="1"/>
</dbReference>
<protein>
    <submittedName>
        <fullName evidence="2">DNA-binding protein</fullName>
    </submittedName>
</protein>
<dbReference type="InterPro" id="IPR001387">
    <property type="entry name" value="Cro/C1-type_HTH"/>
</dbReference>
<reference evidence="2 3" key="1">
    <citation type="submission" date="2015-11" db="EMBL/GenBank/DDBJ databases">
        <title>Ensifer anhuiense sp. nov., an effective nitrogen fixation bacterium with Glycine soja.</title>
        <authorList>
            <person name="Yan H."/>
            <person name="Chen W."/>
        </authorList>
    </citation>
    <scope>NUCLEOTIDE SEQUENCE [LARGE SCALE GENOMIC DNA]</scope>
    <source>
        <strain evidence="2 3">LMG 7837</strain>
    </source>
</reference>
<keyword evidence="2" id="KW-0238">DNA-binding</keyword>
<dbReference type="SUPFAM" id="SSF47413">
    <property type="entry name" value="lambda repressor-like DNA-binding domains"/>
    <property type="match status" value="1"/>
</dbReference>
<proteinExistence type="predicted"/>
<comment type="caution">
    <text evidence="2">The sequence shown here is derived from an EMBL/GenBank/DDBJ whole genome shotgun (WGS) entry which is preliminary data.</text>
</comment>
<evidence type="ECO:0000313" key="3">
    <source>
        <dbReference type="Proteomes" id="UP000078507"/>
    </source>
</evidence>
<sequence>MITPEQCRAARALLDWTQTELSARVSISAVSIRAFEKGGEMRDSNLKLIRLTFERAGVVFIPENGGGAGVRLAKPR</sequence>
<dbReference type="GO" id="GO:0003677">
    <property type="term" value="F:DNA binding"/>
    <property type="evidence" value="ECO:0007669"/>
    <property type="project" value="UniProtKB-KW"/>
</dbReference>
<feature type="domain" description="HTH cro/C1-type" evidence="1">
    <location>
        <begin position="8"/>
        <end position="40"/>
    </location>
</feature>
<organism evidence="2 3">
    <name type="scientific">Sinorhizobium saheli</name>
    <dbReference type="NCBI Taxonomy" id="36856"/>
    <lineage>
        <taxon>Bacteria</taxon>
        <taxon>Pseudomonadati</taxon>
        <taxon>Pseudomonadota</taxon>
        <taxon>Alphaproteobacteria</taxon>
        <taxon>Hyphomicrobiales</taxon>
        <taxon>Rhizobiaceae</taxon>
        <taxon>Sinorhizobium/Ensifer group</taxon>
        <taxon>Sinorhizobium</taxon>
    </lineage>
</organism>
<accession>A0A178XWQ1</accession>
<dbReference type="Gene3D" id="1.10.260.40">
    <property type="entry name" value="lambda repressor-like DNA-binding domains"/>
    <property type="match status" value="1"/>
</dbReference>
<dbReference type="InterPro" id="IPR010982">
    <property type="entry name" value="Lambda_DNA-bd_dom_sf"/>
</dbReference>
<evidence type="ECO:0000313" key="2">
    <source>
        <dbReference type="EMBL" id="OAP39262.1"/>
    </source>
</evidence>
<name>A0A178XWQ1_SINSA</name>